<organism evidence="2 3">
    <name type="scientific">Stichopus japonicus</name>
    <name type="common">Sea cucumber</name>
    <dbReference type="NCBI Taxonomy" id="307972"/>
    <lineage>
        <taxon>Eukaryota</taxon>
        <taxon>Metazoa</taxon>
        <taxon>Echinodermata</taxon>
        <taxon>Eleutherozoa</taxon>
        <taxon>Echinozoa</taxon>
        <taxon>Holothuroidea</taxon>
        <taxon>Aspidochirotacea</taxon>
        <taxon>Aspidochirotida</taxon>
        <taxon>Stichopodidae</taxon>
        <taxon>Apostichopus</taxon>
    </lineage>
</organism>
<keyword evidence="1" id="KW-0812">Transmembrane</keyword>
<keyword evidence="1" id="KW-0472">Membrane</keyword>
<dbReference type="OrthoDB" id="5990216at2759"/>
<keyword evidence="3" id="KW-1185">Reference proteome</keyword>
<accession>A0A2G8JS45</accession>
<name>A0A2G8JS45_STIJA</name>
<reference evidence="2 3" key="1">
    <citation type="journal article" date="2017" name="PLoS Biol.">
        <title>The sea cucumber genome provides insights into morphological evolution and visceral regeneration.</title>
        <authorList>
            <person name="Zhang X."/>
            <person name="Sun L."/>
            <person name="Yuan J."/>
            <person name="Sun Y."/>
            <person name="Gao Y."/>
            <person name="Zhang L."/>
            <person name="Li S."/>
            <person name="Dai H."/>
            <person name="Hamel J.F."/>
            <person name="Liu C."/>
            <person name="Yu Y."/>
            <person name="Liu S."/>
            <person name="Lin W."/>
            <person name="Guo K."/>
            <person name="Jin S."/>
            <person name="Xu P."/>
            <person name="Storey K.B."/>
            <person name="Huan P."/>
            <person name="Zhang T."/>
            <person name="Zhou Y."/>
            <person name="Zhang J."/>
            <person name="Lin C."/>
            <person name="Li X."/>
            <person name="Xing L."/>
            <person name="Huo D."/>
            <person name="Sun M."/>
            <person name="Wang L."/>
            <person name="Mercier A."/>
            <person name="Li F."/>
            <person name="Yang H."/>
            <person name="Xiang J."/>
        </authorList>
    </citation>
    <scope>NUCLEOTIDE SEQUENCE [LARGE SCALE GENOMIC DNA]</scope>
    <source>
        <strain evidence="2">Shaxun</strain>
        <tissue evidence="2">Muscle</tissue>
    </source>
</reference>
<keyword evidence="1" id="KW-1133">Transmembrane helix</keyword>
<dbReference type="AlphaFoldDB" id="A0A2G8JS45"/>
<evidence type="ECO:0000313" key="3">
    <source>
        <dbReference type="Proteomes" id="UP000230750"/>
    </source>
</evidence>
<gene>
    <name evidence="2" type="ORF">BSL78_24574</name>
</gene>
<evidence type="ECO:0000313" key="2">
    <source>
        <dbReference type="EMBL" id="PIK38591.1"/>
    </source>
</evidence>
<proteinExistence type="predicted"/>
<evidence type="ECO:0000256" key="1">
    <source>
        <dbReference type="SAM" id="Phobius"/>
    </source>
</evidence>
<dbReference type="Proteomes" id="UP000230750">
    <property type="component" value="Unassembled WGS sequence"/>
</dbReference>
<feature type="transmembrane region" description="Helical" evidence="1">
    <location>
        <begin position="79"/>
        <end position="102"/>
    </location>
</feature>
<protein>
    <submittedName>
        <fullName evidence="2">Uncharacterized protein</fullName>
    </submittedName>
</protein>
<sequence length="240" mass="27421">MQTKLAVTSPERGLRRLRRREACSDSQRLRCDFTFHMQMRLVTISPEWGLRQLRRERGLWRPLRRGPCNKNNTYELCSLLAVLHLLLIAFVTSASASASFIFSTLPPYSGEERQISLRSNLKKQRLRMNLQQLFPGNKMLWEDTLVEPDDTCDASPLEDNGETESRSGSSYIYRGHWMTVETSLLLILTFATMHSITDVQLSDSLRTILKRQISQFKSIITAGPGLALLKMARPTVIYAG</sequence>
<dbReference type="EMBL" id="MRZV01001341">
    <property type="protein sequence ID" value="PIK38591.1"/>
    <property type="molecule type" value="Genomic_DNA"/>
</dbReference>
<comment type="caution">
    <text evidence="2">The sequence shown here is derived from an EMBL/GenBank/DDBJ whole genome shotgun (WGS) entry which is preliminary data.</text>
</comment>